<dbReference type="EMBL" id="MHLP01000023">
    <property type="protein sequence ID" value="OGZ12381.1"/>
    <property type="molecule type" value="Genomic_DNA"/>
</dbReference>
<name>A0A1G2DHE1_9BACT</name>
<evidence type="ECO:0008006" key="3">
    <source>
        <dbReference type="Google" id="ProtNLM"/>
    </source>
</evidence>
<reference evidence="1 2" key="1">
    <citation type="journal article" date="2016" name="Nat. Commun.">
        <title>Thousands of microbial genomes shed light on interconnected biogeochemical processes in an aquifer system.</title>
        <authorList>
            <person name="Anantharaman K."/>
            <person name="Brown C.T."/>
            <person name="Hug L.A."/>
            <person name="Sharon I."/>
            <person name="Castelle C.J."/>
            <person name="Probst A.J."/>
            <person name="Thomas B.C."/>
            <person name="Singh A."/>
            <person name="Wilkins M.J."/>
            <person name="Karaoz U."/>
            <person name="Brodie E.L."/>
            <person name="Williams K.H."/>
            <person name="Hubbard S.S."/>
            <person name="Banfield J.F."/>
        </authorList>
    </citation>
    <scope>NUCLEOTIDE SEQUENCE [LARGE SCALE GENOMIC DNA]</scope>
</reference>
<evidence type="ECO:0000313" key="2">
    <source>
        <dbReference type="Proteomes" id="UP000178534"/>
    </source>
</evidence>
<dbReference type="STRING" id="1798665.A2942_02705"/>
<dbReference type="AlphaFoldDB" id="A0A1G2DHE1"/>
<sequence length="151" mass="17300">MPFDLFHTYLATIKNSVGSGMFRESFLSTPDGEQKDILRNGELSCAFFVSSILKIYDLIDHQHATVSGTIADLEKNGWTIISEPRIGSILVWEKLFSENEWHSHIGFSVGDELAVSNSKELRSPQLHHYTYGKEQQRKITHIFWKEGLDRT</sequence>
<comment type="caution">
    <text evidence="1">The sequence shown here is derived from an EMBL/GenBank/DDBJ whole genome shotgun (WGS) entry which is preliminary data.</text>
</comment>
<organism evidence="1 2">
    <name type="scientific">Candidatus Lloydbacteria bacterium RIFCSPLOWO2_01_FULL_50_20</name>
    <dbReference type="NCBI Taxonomy" id="1798665"/>
    <lineage>
        <taxon>Bacteria</taxon>
        <taxon>Candidatus Lloydiibacteriota</taxon>
    </lineage>
</organism>
<gene>
    <name evidence="1" type="ORF">A2942_02705</name>
</gene>
<dbReference type="Proteomes" id="UP000178534">
    <property type="component" value="Unassembled WGS sequence"/>
</dbReference>
<evidence type="ECO:0000313" key="1">
    <source>
        <dbReference type="EMBL" id="OGZ12381.1"/>
    </source>
</evidence>
<protein>
    <recommendedName>
        <fullName evidence="3">NlpC/P60 domain-containing protein</fullName>
    </recommendedName>
</protein>
<proteinExistence type="predicted"/>
<accession>A0A1G2DHE1</accession>